<accession>A0A7W8CXJ9</accession>
<feature type="compositionally biased region" description="Low complexity" evidence="1">
    <location>
        <begin position="33"/>
        <end position="48"/>
    </location>
</feature>
<evidence type="ECO:0000313" key="3">
    <source>
        <dbReference type="EMBL" id="MBB5182087.1"/>
    </source>
</evidence>
<dbReference type="AlphaFoldDB" id="A0A7W8CXJ9"/>
<dbReference type="Proteomes" id="UP000539953">
    <property type="component" value="Unassembled WGS sequence"/>
</dbReference>
<gene>
    <name evidence="3" type="ORF">HNQ47_000090</name>
</gene>
<keyword evidence="4" id="KW-1185">Reference proteome</keyword>
<keyword evidence="2" id="KW-0812">Transmembrane</keyword>
<evidence type="ECO:0000256" key="1">
    <source>
        <dbReference type="SAM" id="MobiDB-lite"/>
    </source>
</evidence>
<feature type="transmembrane region" description="Helical" evidence="2">
    <location>
        <begin position="7"/>
        <end position="30"/>
    </location>
</feature>
<organism evidence="3 4">
    <name type="scientific">Catenisphaera adipataccumulans</name>
    <dbReference type="NCBI Taxonomy" id="700500"/>
    <lineage>
        <taxon>Bacteria</taxon>
        <taxon>Bacillati</taxon>
        <taxon>Bacillota</taxon>
        <taxon>Erysipelotrichia</taxon>
        <taxon>Erysipelotrichales</taxon>
        <taxon>Erysipelotrichaceae</taxon>
        <taxon>Catenisphaera</taxon>
    </lineage>
</organism>
<name>A0A7W8CXJ9_9FIRM</name>
<keyword evidence="2" id="KW-1133">Transmembrane helix</keyword>
<dbReference type="EMBL" id="JACHHK010000001">
    <property type="protein sequence ID" value="MBB5182087.1"/>
    <property type="molecule type" value="Genomic_DNA"/>
</dbReference>
<reference evidence="3 4" key="1">
    <citation type="submission" date="2020-08" db="EMBL/GenBank/DDBJ databases">
        <title>Genomic Encyclopedia of Type Strains, Phase IV (KMG-IV): sequencing the most valuable type-strain genomes for metagenomic binning, comparative biology and taxonomic classification.</title>
        <authorList>
            <person name="Goeker M."/>
        </authorList>
    </citation>
    <scope>NUCLEOTIDE SEQUENCE [LARGE SCALE GENOMIC DNA]</scope>
    <source>
        <strain evidence="3 4">DSM 25799</strain>
    </source>
</reference>
<dbReference type="RefSeq" id="WP_183326504.1">
    <property type="nucleotide sequence ID" value="NZ_JACHHK010000001.1"/>
</dbReference>
<protein>
    <submittedName>
        <fullName evidence="3">Uncharacterized protein</fullName>
    </submittedName>
</protein>
<comment type="caution">
    <text evidence="3">The sequence shown here is derived from an EMBL/GenBank/DDBJ whole genome shotgun (WGS) entry which is preliminary data.</text>
</comment>
<evidence type="ECO:0000256" key="2">
    <source>
        <dbReference type="SAM" id="Phobius"/>
    </source>
</evidence>
<feature type="region of interest" description="Disordered" evidence="1">
    <location>
        <begin position="33"/>
        <end position="52"/>
    </location>
</feature>
<evidence type="ECO:0000313" key="4">
    <source>
        <dbReference type="Proteomes" id="UP000539953"/>
    </source>
</evidence>
<proteinExistence type="predicted"/>
<keyword evidence="2" id="KW-0472">Membrane</keyword>
<sequence>MGKKFRIWVIRIIAVVIVGGMALGMASNIFQDSSTEQTQTESTQTKTTNSYVDPDNTVELEGVGQTVLLPEGMEIQDQQKNDELGSITYSYGQTKLYTNETVAISITKMESSNGGNFDQMPILTKSEMASQTQQADSQYAAAYYTFRGDENNYCEVIRSIPEDTSSFQYQTSYCIFDADNNNYYMVTAYLLAPESADKTNRLHVDNLVKQMMSKTKYADQEVTDEFAIPEDQADQFNH</sequence>